<feature type="transmembrane region" description="Helical" evidence="1">
    <location>
        <begin position="131"/>
        <end position="153"/>
    </location>
</feature>
<feature type="transmembrane region" description="Helical" evidence="1">
    <location>
        <begin position="68"/>
        <end position="86"/>
    </location>
</feature>
<dbReference type="OrthoDB" id="8457139at2"/>
<evidence type="ECO:0000313" key="2">
    <source>
        <dbReference type="EMBL" id="SMX29532.1"/>
    </source>
</evidence>
<dbReference type="RefSeq" id="WP_099247605.1">
    <property type="nucleotide sequence ID" value="NZ_FXXP01000002.1"/>
</dbReference>
<dbReference type="AlphaFoldDB" id="A0A238JHV4"/>
<dbReference type="Proteomes" id="UP000225972">
    <property type="component" value="Unassembled WGS sequence"/>
</dbReference>
<accession>A0A238JHV4</accession>
<feature type="transmembrane region" description="Helical" evidence="1">
    <location>
        <begin position="165"/>
        <end position="185"/>
    </location>
</feature>
<organism evidence="2 3">
    <name type="scientific">Pelagimonas phthalicica</name>
    <dbReference type="NCBI Taxonomy" id="1037362"/>
    <lineage>
        <taxon>Bacteria</taxon>
        <taxon>Pseudomonadati</taxon>
        <taxon>Pseudomonadota</taxon>
        <taxon>Alphaproteobacteria</taxon>
        <taxon>Rhodobacterales</taxon>
        <taxon>Roseobacteraceae</taxon>
        <taxon>Pelagimonas</taxon>
    </lineage>
</organism>
<name>A0A238JHV4_9RHOB</name>
<feature type="transmembrane region" description="Helical" evidence="1">
    <location>
        <begin position="98"/>
        <end position="119"/>
    </location>
</feature>
<protein>
    <submittedName>
        <fullName evidence="2">Uncharacterized protein</fullName>
    </submittedName>
</protein>
<keyword evidence="1" id="KW-0812">Transmembrane</keyword>
<keyword evidence="1" id="KW-0472">Membrane</keyword>
<gene>
    <name evidence="2" type="ORF">TRP8649_03669</name>
</gene>
<sequence>MSILPVYTAIVFGLCLSLITRAARSEAITRTEARASYALFAGFALWVGIVTVLGLQGLHVRWMQDIPLLWQALVPMVIWQTAFLIWPRLQQGILKSGAATPAWMLALIQTLRIGALGGIAKGLSGDIQSSYVFWIGIPDFLFGLSAPLMAWLLWRGQVSARALILWNLIGFGLIVLPTFAVMLYWMREPGFAFIFEFPMVLAPSIVVSLFVSLNLLQAWLAFQSLPKGGTEAPITEK</sequence>
<feature type="transmembrane region" description="Helical" evidence="1">
    <location>
        <begin position="35"/>
        <end position="56"/>
    </location>
</feature>
<keyword evidence="3" id="KW-1185">Reference proteome</keyword>
<feature type="transmembrane region" description="Helical" evidence="1">
    <location>
        <begin position="6"/>
        <end position="23"/>
    </location>
</feature>
<reference evidence="3" key="1">
    <citation type="submission" date="2017-05" db="EMBL/GenBank/DDBJ databases">
        <authorList>
            <person name="Rodrigo-Torres L."/>
            <person name="Arahal R. D."/>
            <person name="Lucena T."/>
        </authorList>
    </citation>
    <scope>NUCLEOTIDE SEQUENCE [LARGE SCALE GENOMIC DNA]</scope>
    <source>
        <strain evidence="3">CECT 8649</strain>
    </source>
</reference>
<feature type="transmembrane region" description="Helical" evidence="1">
    <location>
        <begin position="191"/>
        <end position="216"/>
    </location>
</feature>
<evidence type="ECO:0000256" key="1">
    <source>
        <dbReference type="SAM" id="Phobius"/>
    </source>
</evidence>
<evidence type="ECO:0000313" key="3">
    <source>
        <dbReference type="Proteomes" id="UP000225972"/>
    </source>
</evidence>
<proteinExistence type="predicted"/>
<keyword evidence="1" id="KW-1133">Transmembrane helix</keyword>
<dbReference type="EMBL" id="FXXP01000002">
    <property type="protein sequence ID" value="SMX29532.1"/>
    <property type="molecule type" value="Genomic_DNA"/>
</dbReference>